<name>A0A4Q2AAM0_9LACO</name>
<sequence length="104" mass="12058">MITIYFKKGEIKVSKKWYEALDQEDVIFLHQLAQADFKLSKLSVETGMSYFVLKKRMQKLKLALSQKTPGDSDFKSYLDLLVEQSILPQSIADVLYQKHLEGLE</sequence>
<accession>A0A4Q2AAM0</accession>
<gene>
    <name evidence="2" type="ORF">D6C19_10230</name>
    <name evidence="3" type="ORF">E5340_03300</name>
    <name evidence="1" type="ORF">FEE40_03270</name>
</gene>
<dbReference type="EMBL" id="SRYK01000010">
    <property type="protein sequence ID" value="TGY56311.1"/>
    <property type="molecule type" value="Genomic_DNA"/>
</dbReference>
<dbReference type="AlphaFoldDB" id="A0A4Q2AAM0"/>
<proteinExistence type="predicted"/>
<dbReference type="OrthoDB" id="2305467at2"/>
<dbReference type="Proteomes" id="UP000289316">
    <property type="component" value="Unassembled WGS sequence"/>
</dbReference>
<dbReference type="EMBL" id="QZFR01000101">
    <property type="protein sequence ID" value="RXV66328.1"/>
    <property type="molecule type" value="Genomic_DNA"/>
</dbReference>
<evidence type="ECO:0000313" key="5">
    <source>
        <dbReference type="Proteomes" id="UP000306855"/>
    </source>
</evidence>
<dbReference type="EMBL" id="CP040852">
    <property type="protein sequence ID" value="QIA89274.1"/>
    <property type="molecule type" value="Genomic_DNA"/>
</dbReference>
<reference evidence="3 5" key="3">
    <citation type="submission" date="2019-04" db="EMBL/GenBank/DDBJ databases">
        <title>Microbes associate with the intestines of laboratory mice.</title>
        <authorList>
            <person name="Navarre W."/>
            <person name="Wong E."/>
            <person name="Huang K."/>
            <person name="Tropini C."/>
            <person name="Ng K."/>
            <person name="Yu B."/>
        </authorList>
    </citation>
    <scope>NUCLEOTIDE SEQUENCE [LARGE SCALE GENOMIC DNA]</scope>
    <source>
        <strain evidence="3 5">NM26_J9</strain>
    </source>
</reference>
<organism evidence="2 4">
    <name type="scientific">Ligilactobacillus murinus</name>
    <dbReference type="NCBI Taxonomy" id="1622"/>
    <lineage>
        <taxon>Bacteria</taxon>
        <taxon>Bacillati</taxon>
        <taxon>Bacillota</taxon>
        <taxon>Bacilli</taxon>
        <taxon>Lactobacillales</taxon>
        <taxon>Lactobacillaceae</taxon>
        <taxon>Ligilactobacillus</taxon>
    </lineage>
</organism>
<reference evidence="1 6" key="2">
    <citation type="journal article" date="2019" name="Nat. Med.">
        <title>Preventing dysbiosis of the neonatal mouse intestinal microbiome protects against late-onset sepsis.</title>
        <authorList>
            <person name="Singer J.R."/>
            <person name="Blosser E.G."/>
            <person name="Zindl C.L."/>
            <person name="Silberger D.J."/>
            <person name="Conlan S."/>
            <person name="Laufer V.A."/>
            <person name="DiToro D."/>
            <person name="Deming C."/>
            <person name="Kumar R."/>
            <person name="Morrow C.D."/>
            <person name="Segre J.A."/>
            <person name="Gray M.J."/>
            <person name="Randolph D.A."/>
            <person name="Weaver C.T."/>
        </authorList>
    </citation>
    <scope>NUCLEOTIDE SEQUENCE [LARGE SCALE GENOMIC DNA]</scope>
    <source>
        <strain evidence="1 6">V10</strain>
    </source>
</reference>
<evidence type="ECO:0000313" key="1">
    <source>
        <dbReference type="EMBL" id="QIA89274.1"/>
    </source>
</evidence>
<evidence type="ECO:0000313" key="2">
    <source>
        <dbReference type="EMBL" id="RXV66328.1"/>
    </source>
</evidence>
<evidence type="ECO:0008006" key="7">
    <source>
        <dbReference type="Google" id="ProtNLM"/>
    </source>
</evidence>
<protein>
    <recommendedName>
        <fullName evidence="7">DUF2089 family protein</fullName>
    </recommendedName>
</protein>
<dbReference type="Proteomes" id="UP000306855">
    <property type="component" value="Unassembled WGS sequence"/>
</dbReference>
<dbReference type="Proteomes" id="UP000463931">
    <property type="component" value="Chromosome"/>
</dbReference>
<evidence type="ECO:0000313" key="4">
    <source>
        <dbReference type="Proteomes" id="UP000289316"/>
    </source>
</evidence>
<evidence type="ECO:0000313" key="6">
    <source>
        <dbReference type="Proteomes" id="UP000463931"/>
    </source>
</evidence>
<evidence type="ECO:0000313" key="3">
    <source>
        <dbReference type="EMBL" id="TGY56311.1"/>
    </source>
</evidence>
<reference evidence="2 4" key="1">
    <citation type="submission" date="2018-09" db="EMBL/GenBank/DDBJ databases">
        <title>Murine metabolic-syndrome-specific gut microbial biobank.</title>
        <authorList>
            <person name="Liu C."/>
        </authorList>
    </citation>
    <scope>NUCLEOTIDE SEQUENCE [LARGE SCALE GENOMIC DNA]</scope>
    <source>
        <strain evidence="2 4">C-30</strain>
    </source>
</reference>